<keyword evidence="6" id="KW-1185">Reference proteome</keyword>
<evidence type="ECO:0000256" key="1">
    <source>
        <dbReference type="ARBA" id="ARBA00004685"/>
    </source>
</evidence>
<proteinExistence type="inferred from homology"/>
<sequence>MALAVVSFMAWTWLVGFASFRAGRSAAMDPGVLHPALELASVSRTFTYNRTFAEAPSKATTDSAWAALFPWGGTFFTHPTIAPNVSTFSVYHQLHCIDGIRRGYWAVVEAAAQGRTLSEADTPAMSSPPHVRHCLDLLRQSVMCHGDTTLEVVDPRAKGVHGFGVEHRCRDWVQLVRWTEQWNDIPPEEDVQNSIL</sequence>
<accession>A0A9P4UYP2</accession>
<feature type="chain" id="PRO_5040393201" description="Oxidase ustYa" evidence="4">
    <location>
        <begin position="28"/>
        <end position="196"/>
    </location>
</feature>
<evidence type="ECO:0000313" key="5">
    <source>
        <dbReference type="EMBL" id="KAF2730276.1"/>
    </source>
</evidence>
<dbReference type="PANTHER" id="PTHR33365:SF11">
    <property type="entry name" value="TAT PATHWAY SIGNAL SEQUENCE"/>
    <property type="match status" value="1"/>
</dbReference>
<gene>
    <name evidence="5" type="ORF">EJ04DRAFT_515345</name>
</gene>
<name>A0A9P4UYP2_9PLEO</name>
<evidence type="ECO:0000256" key="4">
    <source>
        <dbReference type="SAM" id="SignalP"/>
    </source>
</evidence>
<dbReference type="Pfam" id="PF11807">
    <property type="entry name" value="UstYa"/>
    <property type="match status" value="1"/>
</dbReference>
<dbReference type="GO" id="GO:0016491">
    <property type="term" value="F:oxidoreductase activity"/>
    <property type="evidence" value="ECO:0007669"/>
    <property type="project" value="UniProtKB-KW"/>
</dbReference>
<keyword evidence="4" id="KW-0732">Signal</keyword>
<evidence type="ECO:0000256" key="3">
    <source>
        <dbReference type="ARBA" id="ARBA00035112"/>
    </source>
</evidence>
<evidence type="ECO:0000256" key="2">
    <source>
        <dbReference type="ARBA" id="ARBA00023002"/>
    </source>
</evidence>
<protein>
    <recommendedName>
        <fullName evidence="7">Oxidase ustYa</fullName>
    </recommendedName>
</protein>
<organism evidence="5 6">
    <name type="scientific">Polyplosphaeria fusca</name>
    <dbReference type="NCBI Taxonomy" id="682080"/>
    <lineage>
        <taxon>Eukaryota</taxon>
        <taxon>Fungi</taxon>
        <taxon>Dikarya</taxon>
        <taxon>Ascomycota</taxon>
        <taxon>Pezizomycotina</taxon>
        <taxon>Dothideomycetes</taxon>
        <taxon>Pleosporomycetidae</taxon>
        <taxon>Pleosporales</taxon>
        <taxon>Tetraplosphaeriaceae</taxon>
        <taxon>Polyplosphaeria</taxon>
    </lineage>
</organism>
<reference evidence="5" key="1">
    <citation type="journal article" date="2020" name="Stud. Mycol.">
        <title>101 Dothideomycetes genomes: a test case for predicting lifestyles and emergence of pathogens.</title>
        <authorList>
            <person name="Haridas S."/>
            <person name="Albert R."/>
            <person name="Binder M."/>
            <person name="Bloem J."/>
            <person name="Labutti K."/>
            <person name="Salamov A."/>
            <person name="Andreopoulos B."/>
            <person name="Baker S."/>
            <person name="Barry K."/>
            <person name="Bills G."/>
            <person name="Bluhm B."/>
            <person name="Cannon C."/>
            <person name="Castanera R."/>
            <person name="Culley D."/>
            <person name="Daum C."/>
            <person name="Ezra D."/>
            <person name="Gonzalez J."/>
            <person name="Henrissat B."/>
            <person name="Kuo A."/>
            <person name="Liang C."/>
            <person name="Lipzen A."/>
            <person name="Lutzoni F."/>
            <person name="Magnuson J."/>
            <person name="Mondo S."/>
            <person name="Nolan M."/>
            <person name="Ohm R."/>
            <person name="Pangilinan J."/>
            <person name="Park H.-J."/>
            <person name="Ramirez L."/>
            <person name="Alfaro M."/>
            <person name="Sun H."/>
            <person name="Tritt A."/>
            <person name="Yoshinaga Y."/>
            <person name="Zwiers L.-H."/>
            <person name="Turgeon B."/>
            <person name="Goodwin S."/>
            <person name="Spatafora J."/>
            <person name="Crous P."/>
            <person name="Grigoriev I."/>
        </authorList>
    </citation>
    <scope>NUCLEOTIDE SEQUENCE</scope>
    <source>
        <strain evidence="5">CBS 125425</strain>
    </source>
</reference>
<evidence type="ECO:0008006" key="7">
    <source>
        <dbReference type="Google" id="ProtNLM"/>
    </source>
</evidence>
<dbReference type="PANTHER" id="PTHR33365">
    <property type="entry name" value="YALI0B05434P"/>
    <property type="match status" value="1"/>
</dbReference>
<comment type="similarity">
    <text evidence="3">Belongs to the ustYa family.</text>
</comment>
<dbReference type="Proteomes" id="UP000799444">
    <property type="component" value="Unassembled WGS sequence"/>
</dbReference>
<dbReference type="OrthoDB" id="3687641at2759"/>
<dbReference type="InterPro" id="IPR021765">
    <property type="entry name" value="UstYa-like"/>
</dbReference>
<keyword evidence="2" id="KW-0560">Oxidoreductase</keyword>
<dbReference type="AlphaFoldDB" id="A0A9P4UYP2"/>
<comment type="caution">
    <text evidence="5">The sequence shown here is derived from an EMBL/GenBank/DDBJ whole genome shotgun (WGS) entry which is preliminary data.</text>
</comment>
<dbReference type="GO" id="GO:0043386">
    <property type="term" value="P:mycotoxin biosynthetic process"/>
    <property type="evidence" value="ECO:0007669"/>
    <property type="project" value="InterPro"/>
</dbReference>
<evidence type="ECO:0000313" key="6">
    <source>
        <dbReference type="Proteomes" id="UP000799444"/>
    </source>
</evidence>
<dbReference type="EMBL" id="ML996221">
    <property type="protein sequence ID" value="KAF2730276.1"/>
    <property type="molecule type" value="Genomic_DNA"/>
</dbReference>
<comment type="pathway">
    <text evidence="1">Mycotoxin biosynthesis.</text>
</comment>
<feature type="signal peptide" evidence="4">
    <location>
        <begin position="1"/>
        <end position="27"/>
    </location>
</feature>